<dbReference type="PROSITE" id="PS50869">
    <property type="entry name" value="BRICHOS"/>
    <property type="match status" value="1"/>
</dbReference>
<feature type="chain" id="PRO_5039900416" evidence="2">
    <location>
        <begin position="29"/>
        <end position="256"/>
    </location>
</feature>
<dbReference type="PANTHER" id="PTHR16483">
    <property type="entry name" value="GASTROKINE 1"/>
    <property type="match status" value="1"/>
</dbReference>
<gene>
    <name evidence="5" type="primary">LOC118416405</name>
</gene>
<dbReference type="RefSeq" id="XP_035677395.1">
    <property type="nucleotide sequence ID" value="XM_035821502.1"/>
</dbReference>
<keyword evidence="1" id="KW-1015">Disulfide bond</keyword>
<evidence type="ECO:0000313" key="5">
    <source>
        <dbReference type="RefSeq" id="XP_035677395.1"/>
    </source>
</evidence>
<evidence type="ECO:0000256" key="2">
    <source>
        <dbReference type="SAM" id="SignalP"/>
    </source>
</evidence>
<keyword evidence="2" id="KW-0732">Signal</keyword>
<organism evidence="4 5">
    <name type="scientific">Branchiostoma floridae</name>
    <name type="common">Florida lancelet</name>
    <name type="synonym">Amphioxus</name>
    <dbReference type="NCBI Taxonomy" id="7739"/>
    <lineage>
        <taxon>Eukaryota</taxon>
        <taxon>Metazoa</taxon>
        <taxon>Chordata</taxon>
        <taxon>Cephalochordata</taxon>
        <taxon>Leptocardii</taxon>
        <taxon>Amphioxiformes</taxon>
        <taxon>Branchiostomatidae</taxon>
        <taxon>Branchiostoma</taxon>
    </lineage>
</organism>
<accession>A0A9J7L8A9</accession>
<dbReference type="OMA" id="MQHVTFV"/>
<evidence type="ECO:0000256" key="1">
    <source>
        <dbReference type="ARBA" id="ARBA00023157"/>
    </source>
</evidence>
<dbReference type="InterPro" id="IPR007084">
    <property type="entry name" value="BRICHOS_dom"/>
</dbReference>
<dbReference type="Pfam" id="PF04089">
    <property type="entry name" value="BRICHOS"/>
    <property type="match status" value="1"/>
</dbReference>
<sequence>MQHVTFVHVPQAGFLLFSILAVLSTVHAAPSCTCPCTCEEKAPSTQHQYTVQINEEGTIFNQVTDVDRENQIVVFHVPQHNIVTANQFMLDYNTGLAMTLFPDLNVCFLSHMPDDMLTIDKLEEGLSEMANPQARSTIIKKKKEETYQRAAAQPVKDRSMLGDQMAQMCMKYPVYTTEVVPEASIEQDGGNKTARTLTLSCPPTTWMYRCERETNTCVYVYNCNNNGNPFQQPTYYDCTRRHDFTGIGWECTPYCP</sequence>
<reference evidence="4" key="1">
    <citation type="journal article" date="2020" name="Nat. Ecol. Evol.">
        <title>Deeply conserved synteny resolves early events in vertebrate evolution.</title>
        <authorList>
            <person name="Simakov O."/>
            <person name="Marletaz F."/>
            <person name="Yue J.X."/>
            <person name="O'Connell B."/>
            <person name="Jenkins J."/>
            <person name="Brandt A."/>
            <person name="Calef R."/>
            <person name="Tung C.H."/>
            <person name="Huang T.K."/>
            <person name="Schmutz J."/>
            <person name="Satoh N."/>
            <person name="Yu J.K."/>
            <person name="Putnam N.H."/>
            <person name="Green R.E."/>
            <person name="Rokhsar D.S."/>
        </authorList>
    </citation>
    <scope>NUCLEOTIDE SEQUENCE [LARGE SCALE GENOMIC DNA]</scope>
    <source>
        <strain evidence="4">S238N-H82</strain>
    </source>
</reference>
<dbReference type="GeneID" id="118416405"/>
<evidence type="ECO:0000259" key="3">
    <source>
        <dbReference type="PROSITE" id="PS50869"/>
    </source>
</evidence>
<feature type="signal peptide" evidence="2">
    <location>
        <begin position="1"/>
        <end position="28"/>
    </location>
</feature>
<reference evidence="5" key="2">
    <citation type="submission" date="2025-08" db="UniProtKB">
        <authorList>
            <consortium name="RefSeq"/>
        </authorList>
    </citation>
    <scope>IDENTIFICATION</scope>
    <source>
        <strain evidence="5">S238N-H82</strain>
        <tissue evidence="5">Testes</tissue>
    </source>
</reference>
<dbReference type="Gene3D" id="3.30.390.150">
    <property type="match status" value="1"/>
</dbReference>
<proteinExistence type="predicted"/>
<evidence type="ECO:0000313" key="4">
    <source>
        <dbReference type="Proteomes" id="UP000001554"/>
    </source>
</evidence>
<dbReference type="KEGG" id="bfo:118416405"/>
<keyword evidence="4" id="KW-1185">Reference proteome</keyword>
<dbReference type="Proteomes" id="UP000001554">
    <property type="component" value="Chromosome 5"/>
</dbReference>
<dbReference type="AlphaFoldDB" id="A0A9J7L8A9"/>
<dbReference type="OrthoDB" id="5984964at2759"/>
<protein>
    <submittedName>
        <fullName evidence="5">Uncharacterized protein LOC118416405</fullName>
    </submittedName>
</protein>
<feature type="domain" description="BRICHOS" evidence="3">
    <location>
        <begin position="80"/>
        <end position="177"/>
    </location>
</feature>
<name>A0A9J7L8A9_BRAFL</name>
<dbReference type="InterPro" id="IPR051772">
    <property type="entry name" value="Gastrokine"/>
</dbReference>